<dbReference type="AlphaFoldDB" id="A0A8J8W803"/>
<accession>A0A8J8W803</accession>
<comment type="caution">
    <text evidence="7">The sequence shown here is derived from an EMBL/GenBank/DDBJ whole genome shotgun (WGS) entry which is preliminary data.</text>
</comment>
<dbReference type="PROSITE" id="PS50048">
    <property type="entry name" value="ZN2_CY6_FUNGAL_2"/>
    <property type="match status" value="1"/>
</dbReference>
<keyword evidence="8" id="KW-1185">Reference proteome</keyword>
<evidence type="ECO:0000256" key="3">
    <source>
        <dbReference type="ARBA" id="ARBA00023163"/>
    </source>
</evidence>
<keyword evidence="3" id="KW-0804">Transcription</keyword>
<organism evidence="7 8">
    <name type="scientific">Penicillium ucsense</name>
    <dbReference type="NCBI Taxonomy" id="2839758"/>
    <lineage>
        <taxon>Eukaryota</taxon>
        <taxon>Fungi</taxon>
        <taxon>Dikarya</taxon>
        <taxon>Ascomycota</taxon>
        <taxon>Pezizomycotina</taxon>
        <taxon>Eurotiomycetes</taxon>
        <taxon>Eurotiomycetidae</taxon>
        <taxon>Eurotiales</taxon>
        <taxon>Aspergillaceae</taxon>
        <taxon>Penicillium</taxon>
    </lineage>
</organism>
<evidence type="ECO:0000313" key="8">
    <source>
        <dbReference type="Proteomes" id="UP000631181"/>
    </source>
</evidence>
<keyword evidence="1" id="KW-0805">Transcription regulation</keyword>
<dbReference type="GO" id="GO:0003677">
    <property type="term" value="F:DNA binding"/>
    <property type="evidence" value="ECO:0007669"/>
    <property type="project" value="UniProtKB-KW"/>
</dbReference>
<dbReference type="EMBL" id="WIWV01000013">
    <property type="protein sequence ID" value="KAF7718581.1"/>
    <property type="molecule type" value="Genomic_DNA"/>
</dbReference>
<evidence type="ECO:0000256" key="5">
    <source>
        <dbReference type="SAM" id="MobiDB-lite"/>
    </source>
</evidence>
<dbReference type="InterPro" id="IPR036864">
    <property type="entry name" value="Zn2-C6_fun-type_DNA-bd_sf"/>
</dbReference>
<reference evidence="7" key="1">
    <citation type="journal article" date="2020" name="Front. Microbiol.">
        <title>Gene regulatory networks of Penicillium echinulatum 2HH and Penicillium oxalicum 114-2 inferred by a computational biology approach.</title>
        <authorList>
            <person name="Lenz A.R."/>
            <person name="Galan-Vasquez E."/>
            <person name="Balbinot E."/>
            <person name="De Abreu F.P."/>
            <person name="De Oliveira N.S."/>
            <person name="Da Rosa L.O."/>
            <person name="De Avila E Silva S."/>
            <person name="Camassola M."/>
            <person name="Dillon A.J.P."/>
            <person name="Perez-Rueda E."/>
        </authorList>
    </citation>
    <scope>NUCLEOTIDE SEQUENCE</scope>
    <source>
        <strain evidence="7">S1M29</strain>
    </source>
</reference>
<evidence type="ECO:0000313" key="7">
    <source>
        <dbReference type="EMBL" id="KAF7718581.1"/>
    </source>
</evidence>
<evidence type="ECO:0000256" key="1">
    <source>
        <dbReference type="ARBA" id="ARBA00023015"/>
    </source>
</evidence>
<dbReference type="GO" id="GO:0000981">
    <property type="term" value="F:DNA-binding transcription factor activity, RNA polymerase II-specific"/>
    <property type="evidence" value="ECO:0007669"/>
    <property type="project" value="InterPro"/>
</dbReference>
<feature type="compositionally biased region" description="Polar residues" evidence="5">
    <location>
        <begin position="40"/>
        <end position="49"/>
    </location>
</feature>
<name>A0A8J8W803_9EURO</name>
<keyword evidence="2" id="KW-0238">DNA-binding</keyword>
<proteinExistence type="predicted"/>
<evidence type="ECO:0000259" key="6">
    <source>
        <dbReference type="PROSITE" id="PS50048"/>
    </source>
</evidence>
<evidence type="ECO:0000256" key="2">
    <source>
        <dbReference type="ARBA" id="ARBA00023125"/>
    </source>
</evidence>
<feature type="compositionally biased region" description="Low complexity" evidence="5">
    <location>
        <begin position="95"/>
        <end position="107"/>
    </location>
</feature>
<dbReference type="SUPFAM" id="SSF57701">
    <property type="entry name" value="Zn2/Cys6 DNA-binding domain"/>
    <property type="match status" value="1"/>
</dbReference>
<gene>
    <name evidence="7" type="ORF">PECM_001440</name>
</gene>
<keyword evidence="4" id="KW-0539">Nucleus</keyword>
<feature type="region of interest" description="Disordered" evidence="5">
    <location>
        <begin position="95"/>
        <end position="125"/>
    </location>
</feature>
<dbReference type="InterPro" id="IPR001138">
    <property type="entry name" value="Zn2Cys6_DnaBD"/>
</dbReference>
<dbReference type="Proteomes" id="UP000631181">
    <property type="component" value="Unassembled WGS sequence"/>
</dbReference>
<feature type="region of interest" description="Disordered" evidence="5">
    <location>
        <begin position="33"/>
        <end position="54"/>
    </location>
</feature>
<dbReference type="Gene3D" id="4.10.240.10">
    <property type="entry name" value="Zn(2)-C6 fungal-type DNA-binding domain"/>
    <property type="match status" value="1"/>
</dbReference>
<protein>
    <submittedName>
        <fullName evidence="7">Fungal Zn(2)-Cys(6) binuclear cluster domain-containing protein</fullName>
    </submittedName>
</protein>
<dbReference type="GO" id="GO:0008270">
    <property type="term" value="F:zinc ion binding"/>
    <property type="evidence" value="ECO:0007669"/>
    <property type="project" value="InterPro"/>
</dbReference>
<sequence length="210" mass="23085">MPLIIGVTLLPPSRYGIFSSRASHLGRQSHTPISIPLGKPQSTVSSISFPHQRKHTPFPAMSKTGIDQPAQISRGLCSRLAEWLWPGRGSRLRLLSEPPSPSASSHGADTHAGRVAPDNPHPPRVRLQIEPRASVSLDCKACRERGMVCNQVRPQCEQCYEQQTLCFYVSPSFKGQRQKRTRRADRVLPQVNADETTRSACVLACAATGD</sequence>
<feature type="domain" description="Zn(2)-C6 fungal-type" evidence="6">
    <location>
        <begin position="138"/>
        <end position="168"/>
    </location>
</feature>
<evidence type="ECO:0000256" key="4">
    <source>
        <dbReference type="ARBA" id="ARBA00023242"/>
    </source>
</evidence>
<dbReference type="OrthoDB" id="4263859at2759"/>